<dbReference type="Proteomes" id="UP000749293">
    <property type="component" value="Unassembled WGS sequence"/>
</dbReference>
<feature type="compositionally biased region" description="Low complexity" evidence="1">
    <location>
        <begin position="153"/>
        <end position="164"/>
    </location>
</feature>
<gene>
    <name evidence="2" type="ORF">GMORB2_4284</name>
</gene>
<organism evidence="2 3">
    <name type="scientific">Geosmithia morbida</name>
    <dbReference type="NCBI Taxonomy" id="1094350"/>
    <lineage>
        <taxon>Eukaryota</taxon>
        <taxon>Fungi</taxon>
        <taxon>Dikarya</taxon>
        <taxon>Ascomycota</taxon>
        <taxon>Pezizomycotina</taxon>
        <taxon>Sordariomycetes</taxon>
        <taxon>Hypocreomycetidae</taxon>
        <taxon>Hypocreales</taxon>
        <taxon>Bionectriaceae</taxon>
        <taxon>Geosmithia</taxon>
    </lineage>
</organism>
<evidence type="ECO:0000313" key="3">
    <source>
        <dbReference type="Proteomes" id="UP000749293"/>
    </source>
</evidence>
<dbReference type="OrthoDB" id="4688861at2759"/>
<dbReference type="EMBL" id="JAANYQ010000003">
    <property type="protein sequence ID" value="KAF4125444.1"/>
    <property type="molecule type" value="Genomic_DNA"/>
</dbReference>
<reference evidence="2" key="1">
    <citation type="submission" date="2020-03" db="EMBL/GenBank/DDBJ databases">
        <title>Site-based positive gene gene selection in Geosmithia morbida across the United States reveals a broad range of putative effectors and factors for local host and environmental adapation.</title>
        <authorList>
            <person name="Onufrak A."/>
            <person name="Murdoch R.W."/>
            <person name="Gazis R."/>
            <person name="Huff M."/>
            <person name="Staton M."/>
            <person name="Klingeman W."/>
            <person name="Hadziabdic D."/>
        </authorList>
    </citation>
    <scope>NUCLEOTIDE SEQUENCE</scope>
    <source>
        <strain evidence="2">1262</strain>
    </source>
</reference>
<proteinExistence type="predicted"/>
<dbReference type="GeneID" id="55970512"/>
<comment type="caution">
    <text evidence="2">The sequence shown here is derived from an EMBL/GenBank/DDBJ whole genome shotgun (WGS) entry which is preliminary data.</text>
</comment>
<dbReference type="AlphaFoldDB" id="A0A9P4Z2H9"/>
<dbReference type="RefSeq" id="XP_035324096.1">
    <property type="nucleotide sequence ID" value="XM_035466259.1"/>
</dbReference>
<sequence length="449" mass="50634">MQMDTLPPAVIDRLCDAIADVSGGDLTQYASVSRSWQRVIERRTFHSLYLSSARLDDLPSVVTGPRIGYVRVITLHVALASYHRRQRNDMESAEDGSRSTHVFDSSIQDLFGTLAQWEDDVTSEGIHLEILVESPSDDMSGTSHTHARRRSRSPTTTRRARSSVTRLDLPRSALPRASVISALTCSGRHIELSSVLFLISKMPRLQLLDTEIEHDTAGERDLAQRRDFILGLQHCAPNITEFRLRRPMSTFDSPRSSSKWARSLFYSSLLEYTQQCITLKFDDSIDARSLLAYFRDDESGRRRYNDRSAGAGGAGSSSAGPWWPRLERLQVRNSYMMRRPYTRVRTHASAIKHVHDVVLFVGRALRCMPAAKSIRIRQYILAEGNLEHAVVKYDIDDAGRPVVVFQGLQPPQKTVDAWTASVLETRGVDLNVRILANAEGLANRPDQRF</sequence>
<evidence type="ECO:0000256" key="1">
    <source>
        <dbReference type="SAM" id="MobiDB-lite"/>
    </source>
</evidence>
<protein>
    <recommendedName>
        <fullName evidence="4">F-box domain-containing protein</fullName>
    </recommendedName>
</protein>
<name>A0A9P4Z2H9_9HYPO</name>
<evidence type="ECO:0000313" key="2">
    <source>
        <dbReference type="EMBL" id="KAF4125444.1"/>
    </source>
</evidence>
<keyword evidence="3" id="KW-1185">Reference proteome</keyword>
<evidence type="ECO:0008006" key="4">
    <source>
        <dbReference type="Google" id="ProtNLM"/>
    </source>
</evidence>
<feature type="region of interest" description="Disordered" evidence="1">
    <location>
        <begin position="132"/>
        <end position="164"/>
    </location>
</feature>
<accession>A0A9P4Z2H9</accession>